<gene>
    <name evidence="1" type="ORF">S12H4_55493</name>
</gene>
<reference evidence="1" key="1">
    <citation type="journal article" date="2014" name="Front. Microbiol.">
        <title>High frequency of phylogenetically diverse reductive dehalogenase-homologous genes in deep subseafloor sedimentary metagenomes.</title>
        <authorList>
            <person name="Kawai M."/>
            <person name="Futagami T."/>
            <person name="Toyoda A."/>
            <person name="Takaki Y."/>
            <person name="Nishi S."/>
            <person name="Hori S."/>
            <person name="Arai W."/>
            <person name="Tsubouchi T."/>
            <person name="Morono Y."/>
            <person name="Uchiyama I."/>
            <person name="Ito T."/>
            <person name="Fujiyama A."/>
            <person name="Inagaki F."/>
            <person name="Takami H."/>
        </authorList>
    </citation>
    <scope>NUCLEOTIDE SEQUENCE</scope>
    <source>
        <strain evidence="1">Expedition CK06-06</strain>
    </source>
</reference>
<organism evidence="1">
    <name type="scientific">marine sediment metagenome</name>
    <dbReference type="NCBI Taxonomy" id="412755"/>
    <lineage>
        <taxon>unclassified sequences</taxon>
        <taxon>metagenomes</taxon>
        <taxon>ecological metagenomes</taxon>
    </lineage>
</organism>
<accession>X1W198</accession>
<evidence type="ECO:0008006" key="2">
    <source>
        <dbReference type="Google" id="ProtNLM"/>
    </source>
</evidence>
<evidence type="ECO:0000313" key="1">
    <source>
        <dbReference type="EMBL" id="GAJ21580.1"/>
    </source>
</evidence>
<comment type="caution">
    <text evidence="1">The sequence shown here is derived from an EMBL/GenBank/DDBJ whole genome shotgun (WGS) entry which is preliminary data.</text>
</comment>
<proteinExistence type="predicted"/>
<dbReference type="AlphaFoldDB" id="X1W198"/>
<protein>
    <recommendedName>
        <fullName evidence="2">Alcohol dehydrogenase-like C-terminal domain-containing protein</fullName>
    </recommendedName>
</protein>
<feature type="non-terminal residue" evidence="1">
    <location>
        <position position="1"/>
    </location>
</feature>
<sequence length="41" mass="4377">LAAEIPIVPEVQEFSLEEANTALTLLKQGKIQGAGVLKMPE</sequence>
<dbReference type="EMBL" id="BARW01035603">
    <property type="protein sequence ID" value="GAJ21580.1"/>
    <property type="molecule type" value="Genomic_DNA"/>
</dbReference>
<name>X1W198_9ZZZZ</name>